<protein>
    <submittedName>
        <fullName evidence="1">Uncharacterized protein</fullName>
    </submittedName>
</protein>
<keyword evidence="2" id="KW-1185">Reference proteome</keyword>
<evidence type="ECO:0000313" key="2">
    <source>
        <dbReference type="Proteomes" id="UP001308179"/>
    </source>
</evidence>
<gene>
    <name evidence="1" type="ORF">LTR32_007472</name>
</gene>
<name>A0ABR0KVY8_9PEZI</name>
<proteinExistence type="predicted"/>
<comment type="caution">
    <text evidence="1">The sequence shown here is derived from an EMBL/GenBank/DDBJ whole genome shotgun (WGS) entry which is preliminary data.</text>
</comment>
<dbReference type="EMBL" id="JAVRRR010001229">
    <property type="protein sequence ID" value="KAK5139351.1"/>
    <property type="molecule type" value="Genomic_DNA"/>
</dbReference>
<organism evidence="1 2">
    <name type="scientific">Rachicladosporium monterosium</name>
    <dbReference type="NCBI Taxonomy" id="1507873"/>
    <lineage>
        <taxon>Eukaryota</taxon>
        <taxon>Fungi</taxon>
        <taxon>Dikarya</taxon>
        <taxon>Ascomycota</taxon>
        <taxon>Pezizomycotina</taxon>
        <taxon>Dothideomycetes</taxon>
        <taxon>Dothideomycetidae</taxon>
        <taxon>Cladosporiales</taxon>
        <taxon>Cladosporiaceae</taxon>
        <taxon>Rachicladosporium</taxon>
    </lineage>
</organism>
<accession>A0ABR0KVY8</accession>
<reference evidence="1 2" key="1">
    <citation type="submission" date="2023-08" db="EMBL/GenBank/DDBJ databases">
        <title>Black Yeasts Isolated from many extreme environments.</title>
        <authorList>
            <person name="Coleine C."/>
            <person name="Stajich J.E."/>
            <person name="Selbmann L."/>
        </authorList>
    </citation>
    <scope>NUCLEOTIDE SEQUENCE [LARGE SCALE GENOMIC DNA]</scope>
    <source>
        <strain evidence="1 2">CCFEE 5386</strain>
    </source>
</reference>
<sequence>MSKKHKSEAVKALSTEKHSAADADTLPAMAAVASEAAGGIAPPALPPLQPPTQVNWRANATAELRRGPDRRTSIADQATGPVFRTMIFYGIYPRVVLAYATRDYKYKLADGKVVATWGEDGKVFDLEGNFLRHTNELVRLSTDCFLNKKHLAHLVLATLAFR</sequence>
<dbReference type="Proteomes" id="UP001308179">
    <property type="component" value="Unassembled WGS sequence"/>
</dbReference>
<evidence type="ECO:0000313" key="1">
    <source>
        <dbReference type="EMBL" id="KAK5139351.1"/>
    </source>
</evidence>